<sequence length="122" mass="13849">MKVDKEFLIEQRALLEERKGQLLRELKMDGVRNVHSDADFDAKFPDYGEKEDENAAEVADFEGNLSMEKNLEVSLFNVNKALKKLDEGNYGLCEKCGKMINPDRLRAFPSATACMDCKKKLG</sequence>
<dbReference type="PROSITE" id="PS51128">
    <property type="entry name" value="ZF_DKSA_2"/>
    <property type="match status" value="1"/>
</dbReference>
<dbReference type="PROSITE" id="PS01102">
    <property type="entry name" value="ZF_DKSA_1"/>
    <property type="match status" value="1"/>
</dbReference>
<evidence type="ECO:0000313" key="7">
    <source>
        <dbReference type="Proteomes" id="UP000177349"/>
    </source>
</evidence>
<protein>
    <recommendedName>
        <fullName evidence="5">Zinc finger DksA/TraR C4-type domain-containing protein</fullName>
    </recommendedName>
</protein>
<evidence type="ECO:0000256" key="2">
    <source>
        <dbReference type="ARBA" id="ARBA00022771"/>
    </source>
</evidence>
<dbReference type="PANTHER" id="PTHR33823">
    <property type="entry name" value="RNA POLYMERASE-BINDING TRANSCRIPTION FACTOR DKSA-RELATED"/>
    <property type="match status" value="1"/>
</dbReference>
<name>A0A1G2BR03_9BACT</name>
<organism evidence="6 7">
    <name type="scientific">Candidatus Komeilibacteria bacterium RIFCSPLOWO2_01_FULL_53_11</name>
    <dbReference type="NCBI Taxonomy" id="1798552"/>
    <lineage>
        <taxon>Bacteria</taxon>
        <taxon>Candidatus Komeiliibacteriota</taxon>
    </lineage>
</organism>
<evidence type="ECO:0000256" key="1">
    <source>
        <dbReference type="ARBA" id="ARBA00022723"/>
    </source>
</evidence>
<dbReference type="Proteomes" id="UP000177349">
    <property type="component" value="Unassembled WGS sequence"/>
</dbReference>
<comment type="caution">
    <text evidence="6">The sequence shown here is derived from an EMBL/GenBank/DDBJ whole genome shotgun (WGS) entry which is preliminary data.</text>
</comment>
<reference evidence="6 7" key="1">
    <citation type="journal article" date="2016" name="Nat. Commun.">
        <title>Thousands of microbial genomes shed light on interconnected biogeochemical processes in an aquifer system.</title>
        <authorList>
            <person name="Anantharaman K."/>
            <person name="Brown C.T."/>
            <person name="Hug L.A."/>
            <person name="Sharon I."/>
            <person name="Castelle C.J."/>
            <person name="Probst A.J."/>
            <person name="Thomas B.C."/>
            <person name="Singh A."/>
            <person name="Wilkins M.J."/>
            <person name="Karaoz U."/>
            <person name="Brodie E.L."/>
            <person name="Williams K.H."/>
            <person name="Hubbard S.S."/>
            <person name="Banfield J.F."/>
        </authorList>
    </citation>
    <scope>NUCLEOTIDE SEQUENCE [LARGE SCALE GENOMIC DNA]</scope>
</reference>
<dbReference type="InterPro" id="IPR020458">
    <property type="entry name" value="Znf_DskA_TraR_CS"/>
</dbReference>
<gene>
    <name evidence="6" type="ORF">A3B31_00230</name>
</gene>
<feature type="zinc finger region" description="dksA C4-type" evidence="4">
    <location>
        <begin position="93"/>
        <end position="117"/>
    </location>
</feature>
<dbReference type="Gene3D" id="1.20.120.910">
    <property type="entry name" value="DksA, coiled-coil domain"/>
    <property type="match status" value="1"/>
</dbReference>
<dbReference type="Pfam" id="PF01258">
    <property type="entry name" value="zf-dskA_traR"/>
    <property type="match status" value="1"/>
</dbReference>
<accession>A0A1G2BR03</accession>
<proteinExistence type="predicted"/>
<evidence type="ECO:0000259" key="5">
    <source>
        <dbReference type="Pfam" id="PF01258"/>
    </source>
</evidence>
<feature type="domain" description="Zinc finger DksA/TraR C4-type" evidence="5">
    <location>
        <begin position="88"/>
        <end position="120"/>
    </location>
</feature>
<dbReference type="GO" id="GO:0008270">
    <property type="term" value="F:zinc ion binding"/>
    <property type="evidence" value="ECO:0007669"/>
    <property type="project" value="UniProtKB-KW"/>
</dbReference>
<dbReference type="PANTHER" id="PTHR33823:SF4">
    <property type="entry name" value="GENERAL STRESS PROTEIN 16O"/>
    <property type="match status" value="1"/>
</dbReference>
<evidence type="ECO:0000313" key="6">
    <source>
        <dbReference type="EMBL" id="OGY91585.1"/>
    </source>
</evidence>
<keyword evidence="2" id="KW-0863">Zinc-finger</keyword>
<dbReference type="EMBL" id="MHKN01000038">
    <property type="protein sequence ID" value="OGY91585.1"/>
    <property type="molecule type" value="Genomic_DNA"/>
</dbReference>
<keyword evidence="3" id="KW-0862">Zinc</keyword>
<keyword evidence="1" id="KW-0479">Metal-binding</keyword>
<evidence type="ECO:0000256" key="3">
    <source>
        <dbReference type="ARBA" id="ARBA00022833"/>
    </source>
</evidence>
<dbReference type="InterPro" id="IPR000962">
    <property type="entry name" value="Znf_DskA_TraR"/>
</dbReference>
<dbReference type="SUPFAM" id="SSF57716">
    <property type="entry name" value="Glucocorticoid receptor-like (DNA-binding domain)"/>
    <property type="match status" value="1"/>
</dbReference>
<dbReference type="AlphaFoldDB" id="A0A1G2BR03"/>
<evidence type="ECO:0000256" key="4">
    <source>
        <dbReference type="PROSITE-ProRule" id="PRU00510"/>
    </source>
</evidence>